<dbReference type="InterPro" id="IPR006693">
    <property type="entry name" value="AB_hydrolase_lipase"/>
</dbReference>
<comment type="similarity">
    <text evidence="1 2">Belongs to the AB hydrolase superfamily. Lipase family.</text>
</comment>
<dbReference type="PIRSF" id="PIRSF000862">
    <property type="entry name" value="Steryl_ester_lip"/>
    <property type="match status" value="1"/>
</dbReference>
<dbReference type="AlphaFoldDB" id="A0A6I9RQH1"/>
<feature type="active site" description="Nucleophile" evidence="3">
    <location>
        <position position="188"/>
    </location>
</feature>
<keyword evidence="2" id="KW-0442">Lipid degradation</keyword>
<dbReference type="FunFam" id="3.40.50.1820:FF:000126">
    <property type="entry name" value="Lipase"/>
    <property type="match status" value="1"/>
</dbReference>
<evidence type="ECO:0000256" key="1">
    <source>
        <dbReference type="ARBA" id="ARBA00010701"/>
    </source>
</evidence>
<dbReference type="InterPro" id="IPR025483">
    <property type="entry name" value="Lipase_euk"/>
</dbReference>
<keyword evidence="7" id="KW-1185">Reference proteome</keyword>
<evidence type="ECO:0000256" key="3">
    <source>
        <dbReference type="PIRSR" id="PIRSR000862-1"/>
    </source>
</evidence>
<feature type="active site" description="Charge relay system" evidence="3">
    <location>
        <position position="358"/>
    </location>
</feature>
<dbReference type="GO" id="GO:0016788">
    <property type="term" value="F:hydrolase activity, acting on ester bonds"/>
    <property type="evidence" value="ECO:0007669"/>
    <property type="project" value="InterPro"/>
</dbReference>
<name>A0A6I9RQH1_ELAGV</name>
<sequence>MGSHGLACAMISVLLLLVFQLELIEARVLYRQELQTIDHVDTAVPPQEMAGACTSVIIPRGYKCEEHEVTTEDGYILSMQRIPVGRIGGGEGRRKPVLLQHGVLMDGATWILNPPEESLAYILADNGFDVWIANTRGTKWSRRHVSLAPSNPAYWHWSWDELVTHDLPATFDFVYQQTGQKLHYVGHSLGTLIALASFSEGKLVDKLMSAALLSPVAYLSHMTTPLGILGARAFVDQIVKWLGVAEFNPRGPQVAQFLETLCREPGVDCYNLLQSITGNNCCLNTSTVELFLQYEPQSTATRTMVHLAQTFREGILTKYNFENREINIENYGQSAPPIYNMSNIPNNLPLFLSYGGRDSLADVRDVELLLDNLKFHDGDKLTVQFVENYAHADFVMAINAAQIVYSAVMAFFNRQ</sequence>
<keyword evidence="4" id="KW-0732">Signal</keyword>
<evidence type="ECO:0000313" key="7">
    <source>
        <dbReference type="Proteomes" id="UP000504607"/>
    </source>
</evidence>
<dbReference type="Pfam" id="PF12146">
    <property type="entry name" value="Hydrolase_4"/>
    <property type="match status" value="1"/>
</dbReference>
<gene>
    <name evidence="8" type="primary">LOC105048927</name>
</gene>
<dbReference type="InParanoid" id="A0A6I9RQH1"/>
<accession>A0A6I9RQH1</accession>
<dbReference type="InterPro" id="IPR022742">
    <property type="entry name" value="Hydrolase_4"/>
</dbReference>
<protein>
    <recommendedName>
        <fullName evidence="2">Lipase</fullName>
    </recommendedName>
</protein>
<evidence type="ECO:0000259" key="5">
    <source>
        <dbReference type="Pfam" id="PF04083"/>
    </source>
</evidence>
<dbReference type="PANTHER" id="PTHR11005">
    <property type="entry name" value="LYSOSOMAL ACID LIPASE-RELATED"/>
    <property type="match status" value="1"/>
</dbReference>
<evidence type="ECO:0000256" key="4">
    <source>
        <dbReference type="SAM" id="SignalP"/>
    </source>
</evidence>
<proteinExistence type="inferred from homology"/>
<feature type="chain" id="PRO_5027024069" description="Lipase" evidence="4">
    <location>
        <begin position="27"/>
        <end position="415"/>
    </location>
</feature>
<dbReference type="RefSeq" id="XP_010926726.1">
    <property type="nucleotide sequence ID" value="XM_010928424.3"/>
</dbReference>
<evidence type="ECO:0000259" key="6">
    <source>
        <dbReference type="Pfam" id="PF12146"/>
    </source>
</evidence>
<feature type="signal peptide" evidence="4">
    <location>
        <begin position="1"/>
        <end position="26"/>
    </location>
</feature>
<dbReference type="Proteomes" id="UP000504607">
    <property type="component" value="Chromosome 7"/>
</dbReference>
<dbReference type="OrthoDB" id="9974421at2759"/>
<evidence type="ECO:0000313" key="8">
    <source>
        <dbReference type="RefSeq" id="XP_010926726.1"/>
    </source>
</evidence>
<dbReference type="InterPro" id="IPR029058">
    <property type="entry name" value="AB_hydrolase_fold"/>
</dbReference>
<feature type="domain" description="Partial AB-hydrolase lipase" evidence="5">
    <location>
        <begin position="56"/>
        <end position="113"/>
    </location>
</feature>
<reference evidence="8" key="1">
    <citation type="submission" date="2025-08" db="UniProtKB">
        <authorList>
            <consortium name="RefSeq"/>
        </authorList>
    </citation>
    <scope>IDENTIFICATION</scope>
</reference>
<evidence type="ECO:0000256" key="2">
    <source>
        <dbReference type="PIRNR" id="PIRNR000862"/>
    </source>
</evidence>
<dbReference type="GO" id="GO:0016042">
    <property type="term" value="P:lipid catabolic process"/>
    <property type="evidence" value="ECO:0007669"/>
    <property type="project" value="UniProtKB-KW"/>
</dbReference>
<organism evidence="7 8">
    <name type="scientific">Elaeis guineensis var. tenera</name>
    <name type="common">Oil palm</name>
    <dbReference type="NCBI Taxonomy" id="51953"/>
    <lineage>
        <taxon>Eukaryota</taxon>
        <taxon>Viridiplantae</taxon>
        <taxon>Streptophyta</taxon>
        <taxon>Embryophyta</taxon>
        <taxon>Tracheophyta</taxon>
        <taxon>Spermatophyta</taxon>
        <taxon>Magnoliopsida</taxon>
        <taxon>Liliopsida</taxon>
        <taxon>Arecaceae</taxon>
        <taxon>Arecoideae</taxon>
        <taxon>Cocoseae</taxon>
        <taxon>Elaeidinae</taxon>
        <taxon>Elaeis</taxon>
    </lineage>
</organism>
<dbReference type="Gene3D" id="3.40.50.1820">
    <property type="entry name" value="alpha/beta hydrolase"/>
    <property type="match status" value="1"/>
</dbReference>
<keyword evidence="2" id="KW-0378">Hydrolase</keyword>
<dbReference type="SUPFAM" id="SSF53474">
    <property type="entry name" value="alpha/beta-Hydrolases"/>
    <property type="match status" value="1"/>
</dbReference>
<feature type="active site" description="Charge relay system" evidence="3">
    <location>
        <position position="391"/>
    </location>
</feature>
<keyword evidence="2" id="KW-0443">Lipid metabolism</keyword>
<dbReference type="Pfam" id="PF04083">
    <property type="entry name" value="Abhydro_lipase"/>
    <property type="match status" value="1"/>
</dbReference>
<dbReference type="FunCoup" id="A0A6I9RQH1">
    <property type="interactions" value="537"/>
</dbReference>
<feature type="domain" description="Serine aminopeptidase S33" evidence="6">
    <location>
        <begin position="118"/>
        <end position="244"/>
    </location>
</feature>